<dbReference type="OrthoDB" id="69177at2759"/>
<dbReference type="VEuPathDB" id="AmoebaDB:NAEGRDRAFT_57989"/>
<dbReference type="InterPro" id="IPR036047">
    <property type="entry name" value="F-box-like_dom_sf"/>
</dbReference>
<protein>
    <submittedName>
        <fullName evidence="3">Predicted protein</fullName>
    </submittedName>
</protein>
<dbReference type="AlphaFoldDB" id="D2VES1"/>
<feature type="domain" description="F-box" evidence="1">
    <location>
        <begin position="198"/>
        <end position="245"/>
    </location>
</feature>
<evidence type="ECO:0000259" key="1">
    <source>
        <dbReference type="PROSITE" id="PS50181"/>
    </source>
</evidence>
<dbReference type="SUPFAM" id="SSF51197">
    <property type="entry name" value="Clavaminate synthase-like"/>
    <property type="match status" value="1"/>
</dbReference>
<proteinExistence type="predicted"/>
<dbReference type="PROSITE" id="PS50181">
    <property type="entry name" value="FBOX"/>
    <property type="match status" value="1"/>
</dbReference>
<dbReference type="GeneID" id="8848750"/>
<dbReference type="Gene3D" id="2.60.120.620">
    <property type="entry name" value="q2cbj1_9rhob like domain"/>
    <property type="match status" value="1"/>
</dbReference>
<dbReference type="Proteomes" id="UP000006671">
    <property type="component" value="Unassembled WGS sequence"/>
</dbReference>
<dbReference type="EMBL" id="GG738867">
    <property type="protein sequence ID" value="EFC44555.1"/>
    <property type="molecule type" value="Genomic_DNA"/>
</dbReference>
<reference evidence="3 4" key="1">
    <citation type="journal article" date="2010" name="Cell">
        <title>The genome of Naegleria gruberi illuminates early eukaryotic versatility.</title>
        <authorList>
            <person name="Fritz-Laylin L.K."/>
            <person name="Prochnik S.E."/>
            <person name="Ginger M.L."/>
            <person name="Dacks J.B."/>
            <person name="Carpenter M.L."/>
            <person name="Field M.C."/>
            <person name="Kuo A."/>
            <person name="Paredez A."/>
            <person name="Chapman J."/>
            <person name="Pham J."/>
            <person name="Shu S."/>
            <person name="Neupane R."/>
            <person name="Cipriano M."/>
            <person name="Mancuso J."/>
            <person name="Tu H."/>
            <person name="Salamov A."/>
            <person name="Lindquist E."/>
            <person name="Shapiro H."/>
            <person name="Lucas S."/>
            <person name="Grigoriev I.V."/>
            <person name="Cande W.Z."/>
            <person name="Fulton C."/>
            <person name="Rokhsar D.S."/>
            <person name="Dawson S.C."/>
        </authorList>
    </citation>
    <scope>NUCLEOTIDE SEQUENCE [LARGE SCALE GENOMIC DNA]</scope>
    <source>
        <strain evidence="3 4">NEG-M</strain>
    </source>
</reference>
<dbReference type="InterPro" id="IPR005123">
    <property type="entry name" value="Oxoglu/Fe-dep_dioxygenase_dom"/>
</dbReference>
<evidence type="ECO:0000313" key="4">
    <source>
        <dbReference type="Proteomes" id="UP000006671"/>
    </source>
</evidence>
<dbReference type="RefSeq" id="XP_002677299.1">
    <property type="nucleotide sequence ID" value="XM_002677253.1"/>
</dbReference>
<keyword evidence="4" id="KW-1185">Reference proteome</keyword>
<dbReference type="InParanoid" id="D2VES1"/>
<dbReference type="Pfam" id="PF13640">
    <property type="entry name" value="2OG-FeII_Oxy_3"/>
    <property type="match status" value="1"/>
</dbReference>
<organism evidence="4">
    <name type="scientific">Naegleria gruberi</name>
    <name type="common">Amoeba</name>
    <dbReference type="NCBI Taxonomy" id="5762"/>
    <lineage>
        <taxon>Eukaryota</taxon>
        <taxon>Discoba</taxon>
        <taxon>Heterolobosea</taxon>
        <taxon>Tetramitia</taxon>
        <taxon>Eutetramitia</taxon>
        <taxon>Vahlkampfiidae</taxon>
        <taxon>Naegleria</taxon>
    </lineage>
</organism>
<evidence type="ECO:0000313" key="3">
    <source>
        <dbReference type="EMBL" id="EFC44555.1"/>
    </source>
</evidence>
<evidence type="ECO:0000259" key="2">
    <source>
        <dbReference type="PROSITE" id="PS51471"/>
    </source>
</evidence>
<dbReference type="PROSITE" id="PS51471">
    <property type="entry name" value="FE2OG_OXY"/>
    <property type="match status" value="1"/>
</dbReference>
<sequence>MKKEDIANVKPYGFDNNGKWIPIELSECLRFNRYKEGNFFKPHMDSHFVRNDNERSIFTILIYLDDSPYGTTFWKKIPDETNEELASTKMNFKKLLTVQPKAGSIAIFNHDIYHSGDFVNEGYKYVVRTEMIFKRIDPESVYRQDYRETAEFQKVKQLVDESNQLEKEGNLKLSTQKYIQAHELQTTKANSIQKVNISNRIGQLPEEMFLLIFSFMKTEEISNSFIKLDRNLNSITRHSKVWKERYCQKWSDKPKVPLNKANGFKRDYYYQMDDDEIVEEGTIYSMENAITIQHEQTLGDWYHAFAMRSNQEKFMEVVLLDFVGGNYRYGLSSQSLFYVSPASCGIPNHPHFSLVGYDYQSILCGDRYFVSAFQCDDLPLMERNGQILDMRNFKEMITQLYRDDLKKSMATPLLISIPVVWTDKQLSVVSTELINMGLDVIFIDEAKLRSFYYQKPNCLIIKLTENGIYFIPVKENEMVRKYYHLKDMKNQTSYPYPSILKIAFIPSVDIIDETVLNVEPIDIGTHYNPKIVGKEERVKLGTEILLQVTNAIEEYKNCIENWKSRNVTDNIIVVGEFAHLENMKSVVIGLLSKNFPNSSITYQENHLDKTVKIINENSRKMGYRGGSFDVVGGAKIICSLSNFREDYYEKRSKKKEKRCTIA</sequence>
<dbReference type="SUPFAM" id="SSF81383">
    <property type="entry name" value="F-box domain"/>
    <property type="match status" value="1"/>
</dbReference>
<dbReference type="InterPro" id="IPR001810">
    <property type="entry name" value="F-box_dom"/>
</dbReference>
<name>D2VES1_NAEGR</name>
<dbReference type="KEGG" id="ngr:NAEGRDRAFT_57989"/>
<gene>
    <name evidence="3" type="ORF">NAEGRDRAFT_57989</name>
</gene>
<accession>D2VES1</accession>
<feature type="domain" description="Fe2OG dioxygenase" evidence="2">
    <location>
        <begin position="24"/>
        <end position="138"/>
    </location>
</feature>
<dbReference type="InterPro" id="IPR044862">
    <property type="entry name" value="Pro_4_hyd_alph_FE2OG_OXY"/>
</dbReference>